<dbReference type="OrthoDB" id="9778389at2"/>
<evidence type="ECO:0000256" key="5">
    <source>
        <dbReference type="ARBA" id="ARBA00023136"/>
    </source>
</evidence>
<evidence type="ECO:0000313" key="8">
    <source>
        <dbReference type="Proteomes" id="UP000054874"/>
    </source>
</evidence>
<dbReference type="EMBL" id="LNAM01000149">
    <property type="protein sequence ID" value="KSV59274.1"/>
    <property type="molecule type" value="Genomic_DNA"/>
</dbReference>
<dbReference type="RefSeq" id="WP_058352504.1">
    <property type="nucleotide sequence ID" value="NZ_CABMMD010000149.1"/>
</dbReference>
<feature type="transmembrane region" description="Helical" evidence="6">
    <location>
        <begin position="207"/>
        <end position="226"/>
    </location>
</feature>
<keyword evidence="5 6" id="KW-0472">Membrane</keyword>
<dbReference type="CDD" id="cd06574">
    <property type="entry name" value="TM_PBP1_branched-chain-AA_like"/>
    <property type="match status" value="1"/>
</dbReference>
<dbReference type="STRING" id="290052.ASU35_09755"/>
<dbReference type="GO" id="GO:0005886">
    <property type="term" value="C:plasma membrane"/>
    <property type="evidence" value="ECO:0007669"/>
    <property type="project" value="UniProtKB-SubCell"/>
</dbReference>
<keyword evidence="8" id="KW-1185">Reference proteome</keyword>
<feature type="transmembrane region" description="Helical" evidence="6">
    <location>
        <begin position="129"/>
        <end position="148"/>
    </location>
</feature>
<evidence type="ECO:0000256" key="2">
    <source>
        <dbReference type="ARBA" id="ARBA00022475"/>
    </source>
</evidence>
<feature type="transmembrane region" description="Helical" evidence="6">
    <location>
        <begin position="233"/>
        <end position="254"/>
    </location>
</feature>
<dbReference type="PANTHER" id="PTHR32196">
    <property type="entry name" value="ABC TRANSPORTER PERMEASE PROTEIN YPHD-RELATED-RELATED"/>
    <property type="match status" value="1"/>
</dbReference>
<feature type="transmembrane region" description="Helical" evidence="6">
    <location>
        <begin position="64"/>
        <end position="87"/>
    </location>
</feature>
<dbReference type="PANTHER" id="PTHR32196:SF69">
    <property type="entry name" value="BRANCHED-CHAIN AMINO ACID TRANSPORT SYSTEM, PERMEASE PROTEIN"/>
    <property type="match status" value="1"/>
</dbReference>
<organism evidence="7 8">
    <name type="scientific">Acetivibrio ethanolgignens</name>
    <dbReference type="NCBI Taxonomy" id="290052"/>
    <lineage>
        <taxon>Bacteria</taxon>
        <taxon>Bacillati</taxon>
        <taxon>Bacillota</taxon>
        <taxon>Clostridia</taxon>
        <taxon>Eubacteriales</taxon>
        <taxon>Oscillospiraceae</taxon>
        <taxon>Acetivibrio</taxon>
    </lineage>
</organism>
<sequence length="292" mass="30608">MEVFLSIFEGILEQGLIYGIMALGIYITYSILDFPDLSVDGTFPLGSAVTAMLIAAGANPWLAIAAAFVAGCLAGLLTGIFHVVFGIKDLLAGIITMTGLYSVNLMLAGGKAILPIASKTTIFTAAPNTLLLIFLCALVIKMLLDLYLKTKSGLLLRAVGDNASMVTMMGKNPGKVKILGLMLCNGLAATAGSILCQQQRSFDVNSGNGMLVMGLASVIIGISIFGKLPLIKGTTVVFLGSILYKACLSIALNLNFNPNYLKLLMAFIFLAALVGNDMAKKGGKNYAKAGKH</sequence>
<evidence type="ECO:0000256" key="1">
    <source>
        <dbReference type="ARBA" id="ARBA00004651"/>
    </source>
</evidence>
<feature type="transmembrane region" description="Helical" evidence="6">
    <location>
        <begin position="15"/>
        <end position="32"/>
    </location>
</feature>
<keyword evidence="3 6" id="KW-0812">Transmembrane</keyword>
<evidence type="ECO:0000256" key="3">
    <source>
        <dbReference type="ARBA" id="ARBA00022692"/>
    </source>
</evidence>
<feature type="transmembrane region" description="Helical" evidence="6">
    <location>
        <begin position="260"/>
        <end position="279"/>
    </location>
</feature>
<dbReference type="GO" id="GO:0022857">
    <property type="term" value="F:transmembrane transporter activity"/>
    <property type="evidence" value="ECO:0007669"/>
    <property type="project" value="InterPro"/>
</dbReference>
<feature type="transmembrane region" description="Helical" evidence="6">
    <location>
        <begin position="99"/>
        <end position="117"/>
    </location>
</feature>
<name>A0A0V8QFN9_9FIRM</name>
<comment type="subcellular location">
    <subcellularLocation>
        <location evidence="1">Cell membrane</location>
        <topology evidence="1">Multi-pass membrane protein</topology>
    </subcellularLocation>
</comment>
<proteinExistence type="predicted"/>
<keyword evidence="2" id="KW-1003">Cell membrane</keyword>
<feature type="transmembrane region" description="Helical" evidence="6">
    <location>
        <begin position="178"/>
        <end position="195"/>
    </location>
</feature>
<dbReference type="Proteomes" id="UP000054874">
    <property type="component" value="Unassembled WGS sequence"/>
</dbReference>
<evidence type="ECO:0000313" key="7">
    <source>
        <dbReference type="EMBL" id="KSV59274.1"/>
    </source>
</evidence>
<evidence type="ECO:0000256" key="4">
    <source>
        <dbReference type="ARBA" id="ARBA00022989"/>
    </source>
</evidence>
<evidence type="ECO:0000256" key="6">
    <source>
        <dbReference type="SAM" id="Phobius"/>
    </source>
</evidence>
<protein>
    <submittedName>
        <fullName evidence="7">ABC transporter</fullName>
    </submittedName>
</protein>
<accession>A0A0V8QFN9</accession>
<comment type="caution">
    <text evidence="7">The sequence shown here is derived from an EMBL/GenBank/DDBJ whole genome shotgun (WGS) entry which is preliminary data.</text>
</comment>
<dbReference type="Pfam" id="PF02653">
    <property type="entry name" value="BPD_transp_2"/>
    <property type="match status" value="1"/>
</dbReference>
<keyword evidence="4 6" id="KW-1133">Transmembrane helix</keyword>
<gene>
    <name evidence="7" type="ORF">ASU35_09755</name>
</gene>
<reference evidence="7 8" key="1">
    <citation type="submission" date="2015-11" db="EMBL/GenBank/DDBJ databases">
        <title>Butyribacter intestini gen. nov., sp. nov., a butyric acid-producing bacterium of the family Lachnospiraceae isolated from the human faeces.</title>
        <authorList>
            <person name="Zou Y."/>
            <person name="Xue W."/>
            <person name="Luo G."/>
            <person name="Lv M."/>
        </authorList>
    </citation>
    <scope>NUCLEOTIDE SEQUENCE [LARGE SCALE GENOMIC DNA]</scope>
    <source>
        <strain evidence="7 8">ACET-33324</strain>
    </source>
</reference>
<dbReference type="AlphaFoldDB" id="A0A0V8QFN9"/>
<dbReference type="InterPro" id="IPR001851">
    <property type="entry name" value="ABC_transp_permease"/>
</dbReference>